<evidence type="ECO:0000256" key="1">
    <source>
        <dbReference type="SAM" id="Phobius"/>
    </source>
</evidence>
<dbReference type="EMBL" id="JAZDUA010000040">
    <property type="protein sequence ID" value="KAK7871390.1"/>
    <property type="molecule type" value="Genomic_DNA"/>
</dbReference>
<keyword evidence="1" id="KW-0812">Transmembrane</keyword>
<keyword evidence="3" id="KW-1185">Reference proteome</keyword>
<name>A0AAN9VU01_9ORTH</name>
<feature type="transmembrane region" description="Helical" evidence="1">
    <location>
        <begin position="12"/>
        <end position="34"/>
    </location>
</feature>
<reference evidence="2 3" key="1">
    <citation type="submission" date="2024-03" db="EMBL/GenBank/DDBJ databases">
        <title>The genome assembly and annotation of the cricket Gryllus longicercus Weissman &amp; Gray.</title>
        <authorList>
            <person name="Szrajer S."/>
            <person name="Gray D."/>
            <person name="Ylla G."/>
        </authorList>
    </citation>
    <scope>NUCLEOTIDE SEQUENCE [LARGE SCALE GENOMIC DNA]</scope>
    <source>
        <strain evidence="2">DAG 2021-001</strain>
        <tissue evidence="2">Whole body minus gut</tissue>
    </source>
</reference>
<comment type="caution">
    <text evidence="2">The sequence shown here is derived from an EMBL/GenBank/DDBJ whole genome shotgun (WGS) entry which is preliminary data.</text>
</comment>
<sequence length="197" mass="22019">MESKAVYRTSVVMVGILTMLASLSGVVLSVLMVVKGLTPLQEFGKLCNETTVLQTIRAENAEFQKSSQNIFVGILGFFLVALGVPNAMHAVYSLELIFGAWKERPKMIMHWVLFTESTTSAHAVVVLGLVVGLFWIHRMLLALVMFANFIVLFLISSFFLNIVQIYYSILESRVLPDVLFRKNKQDIIDVEAEADGE</sequence>
<protein>
    <submittedName>
        <fullName evidence="2">Uncharacterized protein</fullName>
    </submittedName>
</protein>
<proteinExistence type="predicted"/>
<evidence type="ECO:0000313" key="3">
    <source>
        <dbReference type="Proteomes" id="UP001378592"/>
    </source>
</evidence>
<organism evidence="2 3">
    <name type="scientific">Gryllus longicercus</name>
    <dbReference type="NCBI Taxonomy" id="2509291"/>
    <lineage>
        <taxon>Eukaryota</taxon>
        <taxon>Metazoa</taxon>
        <taxon>Ecdysozoa</taxon>
        <taxon>Arthropoda</taxon>
        <taxon>Hexapoda</taxon>
        <taxon>Insecta</taxon>
        <taxon>Pterygota</taxon>
        <taxon>Neoptera</taxon>
        <taxon>Polyneoptera</taxon>
        <taxon>Orthoptera</taxon>
        <taxon>Ensifera</taxon>
        <taxon>Gryllidea</taxon>
        <taxon>Grylloidea</taxon>
        <taxon>Gryllidae</taxon>
        <taxon>Gryllinae</taxon>
        <taxon>Gryllus</taxon>
    </lineage>
</organism>
<dbReference type="AlphaFoldDB" id="A0AAN9VU01"/>
<feature type="transmembrane region" description="Helical" evidence="1">
    <location>
        <begin position="142"/>
        <end position="163"/>
    </location>
</feature>
<keyword evidence="1" id="KW-0472">Membrane</keyword>
<dbReference type="Proteomes" id="UP001378592">
    <property type="component" value="Unassembled WGS sequence"/>
</dbReference>
<evidence type="ECO:0000313" key="2">
    <source>
        <dbReference type="EMBL" id="KAK7871390.1"/>
    </source>
</evidence>
<gene>
    <name evidence="2" type="ORF">R5R35_006094</name>
</gene>
<feature type="transmembrane region" description="Helical" evidence="1">
    <location>
        <begin position="113"/>
        <end position="136"/>
    </location>
</feature>
<accession>A0AAN9VU01</accession>
<feature type="transmembrane region" description="Helical" evidence="1">
    <location>
        <begin position="70"/>
        <end position="92"/>
    </location>
</feature>
<keyword evidence="1" id="KW-1133">Transmembrane helix</keyword>